<dbReference type="OrthoDB" id="28257at2759"/>
<evidence type="ECO:0000256" key="1">
    <source>
        <dbReference type="ARBA" id="ARBA00004141"/>
    </source>
</evidence>
<feature type="compositionally biased region" description="Low complexity" evidence="6">
    <location>
        <begin position="287"/>
        <end position="296"/>
    </location>
</feature>
<dbReference type="GO" id="GO:0097020">
    <property type="term" value="F:COPII receptor activity"/>
    <property type="evidence" value="ECO:0007669"/>
    <property type="project" value="InterPro"/>
</dbReference>
<dbReference type="PANTHER" id="PTHR13144">
    <property type="entry name" value="TEX261 PROTEIN"/>
    <property type="match status" value="1"/>
</dbReference>
<evidence type="ECO:0000256" key="5">
    <source>
        <dbReference type="ARBA" id="ARBA00023136"/>
    </source>
</evidence>
<feature type="transmembrane region" description="Helical" evidence="7">
    <location>
        <begin position="97"/>
        <end position="117"/>
    </location>
</feature>
<feature type="transmembrane region" description="Helical" evidence="7">
    <location>
        <begin position="6"/>
        <end position="31"/>
    </location>
</feature>
<comment type="subcellular location">
    <subcellularLocation>
        <location evidence="1">Membrane</location>
        <topology evidence="1">Multi-pass membrane protein</topology>
    </subcellularLocation>
</comment>
<keyword evidence="4 7" id="KW-1133">Transmembrane helix</keyword>
<evidence type="ECO:0000256" key="3">
    <source>
        <dbReference type="ARBA" id="ARBA00022692"/>
    </source>
</evidence>
<evidence type="ECO:0000313" key="9">
    <source>
        <dbReference type="Proteomes" id="UP000054477"/>
    </source>
</evidence>
<dbReference type="GO" id="GO:0000139">
    <property type="term" value="C:Golgi membrane"/>
    <property type="evidence" value="ECO:0007669"/>
    <property type="project" value="TreeGrafter"/>
</dbReference>
<dbReference type="AlphaFoldDB" id="A0A0C9WXZ3"/>
<name>A0A0C9WXZ3_9AGAR</name>
<feature type="region of interest" description="Disordered" evidence="6">
    <location>
        <begin position="216"/>
        <end position="315"/>
    </location>
</feature>
<sequence>MGLLYYVSYFAVLAAFAFVTLSLASGLLYVSELIEEHSRLAKLVGQRGIYVVISLHVLLYFSDSLPLLQTIFSIACHVVYLQNFSRTWPLISLTSPSFLASCVLVIADHFIWFFHFARITNEARHLRTYRGLTVDVPSFTEIASFFGLCVWLAPLFLFLSLSANDNALPMSALEPSSPSVGGFSSTQVPQQQQHHVSLIRTMFSFFSFDGIPRMRPRPSRKDISEGIIAPRSPAPIPSPLPNIPSSPLLRSSYSGPPRSPGPRAQELDVHLSPNTNFRLDTPPRRTAPPIRRTTTGEGLGLGIAMRKSKGPTIDD</sequence>
<evidence type="ECO:0000256" key="6">
    <source>
        <dbReference type="SAM" id="MobiDB-lite"/>
    </source>
</evidence>
<dbReference type="PANTHER" id="PTHR13144:SF0">
    <property type="entry name" value="PROTEIN TEX261"/>
    <property type="match status" value="1"/>
</dbReference>
<proteinExistence type="inferred from homology"/>
<evidence type="ECO:0000256" key="2">
    <source>
        <dbReference type="ARBA" id="ARBA00008096"/>
    </source>
</evidence>
<gene>
    <name evidence="8" type="ORF">K443DRAFT_675651</name>
</gene>
<dbReference type="GO" id="GO:0030134">
    <property type="term" value="C:COPII-coated ER to Golgi transport vesicle"/>
    <property type="evidence" value="ECO:0007669"/>
    <property type="project" value="TreeGrafter"/>
</dbReference>
<reference evidence="9" key="2">
    <citation type="submission" date="2015-01" db="EMBL/GenBank/DDBJ databases">
        <title>Evolutionary Origins and Diversification of the Mycorrhizal Mutualists.</title>
        <authorList>
            <consortium name="DOE Joint Genome Institute"/>
            <consortium name="Mycorrhizal Genomics Consortium"/>
            <person name="Kohler A."/>
            <person name="Kuo A."/>
            <person name="Nagy L.G."/>
            <person name="Floudas D."/>
            <person name="Copeland A."/>
            <person name="Barry K.W."/>
            <person name="Cichocki N."/>
            <person name="Veneault-Fourrey C."/>
            <person name="LaButti K."/>
            <person name="Lindquist E.A."/>
            <person name="Lipzen A."/>
            <person name="Lundell T."/>
            <person name="Morin E."/>
            <person name="Murat C."/>
            <person name="Riley R."/>
            <person name="Ohm R."/>
            <person name="Sun H."/>
            <person name="Tunlid A."/>
            <person name="Henrissat B."/>
            <person name="Grigoriev I.V."/>
            <person name="Hibbett D.S."/>
            <person name="Martin F."/>
        </authorList>
    </citation>
    <scope>NUCLEOTIDE SEQUENCE [LARGE SCALE GENOMIC DNA]</scope>
    <source>
        <strain evidence="9">LaAM-08-1</strain>
    </source>
</reference>
<dbReference type="HOGENOM" id="CLU_058268_1_0_1"/>
<evidence type="ECO:0000256" key="4">
    <source>
        <dbReference type="ARBA" id="ARBA00022989"/>
    </source>
</evidence>
<dbReference type="InterPro" id="IPR007277">
    <property type="entry name" value="Svp26/Tex261"/>
</dbReference>
<dbReference type="Proteomes" id="UP000054477">
    <property type="component" value="Unassembled WGS sequence"/>
</dbReference>
<accession>A0A0C9WXZ3</accession>
<evidence type="ECO:0008006" key="10">
    <source>
        <dbReference type="Google" id="ProtNLM"/>
    </source>
</evidence>
<comment type="similarity">
    <text evidence="2">Belongs to the SVP26 family.</text>
</comment>
<evidence type="ECO:0000256" key="7">
    <source>
        <dbReference type="SAM" id="Phobius"/>
    </source>
</evidence>
<protein>
    <recommendedName>
        <fullName evidence="10">Protein SVP26</fullName>
    </recommendedName>
</protein>
<feature type="compositionally biased region" description="Pro residues" evidence="6">
    <location>
        <begin position="232"/>
        <end position="244"/>
    </location>
</feature>
<evidence type="ECO:0000313" key="8">
    <source>
        <dbReference type="EMBL" id="KIK04630.1"/>
    </source>
</evidence>
<dbReference type="GO" id="GO:0005789">
    <property type="term" value="C:endoplasmic reticulum membrane"/>
    <property type="evidence" value="ECO:0007669"/>
    <property type="project" value="TreeGrafter"/>
</dbReference>
<keyword evidence="3 7" id="KW-0812">Transmembrane</keyword>
<feature type="transmembrane region" description="Helical" evidence="7">
    <location>
        <begin position="142"/>
        <end position="161"/>
    </location>
</feature>
<organism evidence="8 9">
    <name type="scientific">Laccaria amethystina LaAM-08-1</name>
    <dbReference type="NCBI Taxonomy" id="1095629"/>
    <lineage>
        <taxon>Eukaryota</taxon>
        <taxon>Fungi</taxon>
        <taxon>Dikarya</taxon>
        <taxon>Basidiomycota</taxon>
        <taxon>Agaricomycotina</taxon>
        <taxon>Agaricomycetes</taxon>
        <taxon>Agaricomycetidae</taxon>
        <taxon>Agaricales</taxon>
        <taxon>Agaricineae</taxon>
        <taxon>Hydnangiaceae</taxon>
        <taxon>Laccaria</taxon>
    </lineage>
</organism>
<reference evidence="8 9" key="1">
    <citation type="submission" date="2014-04" db="EMBL/GenBank/DDBJ databases">
        <authorList>
            <consortium name="DOE Joint Genome Institute"/>
            <person name="Kuo A."/>
            <person name="Kohler A."/>
            <person name="Nagy L.G."/>
            <person name="Floudas D."/>
            <person name="Copeland A."/>
            <person name="Barry K.W."/>
            <person name="Cichocki N."/>
            <person name="Veneault-Fourrey C."/>
            <person name="LaButti K."/>
            <person name="Lindquist E.A."/>
            <person name="Lipzen A."/>
            <person name="Lundell T."/>
            <person name="Morin E."/>
            <person name="Murat C."/>
            <person name="Sun H."/>
            <person name="Tunlid A."/>
            <person name="Henrissat B."/>
            <person name="Grigoriev I.V."/>
            <person name="Hibbett D.S."/>
            <person name="Martin F."/>
            <person name="Nordberg H.P."/>
            <person name="Cantor M.N."/>
            <person name="Hua S.X."/>
        </authorList>
    </citation>
    <scope>NUCLEOTIDE SEQUENCE [LARGE SCALE GENOMIC DNA]</scope>
    <source>
        <strain evidence="8 9">LaAM-08-1</strain>
    </source>
</reference>
<feature type="transmembrane region" description="Helical" evidence="7">
    <location>
        <begin position="67"/>
        <end position="85"/>
    </location>
</feature>
<keyword evidence="5 7" id="KW-0472">Membrane</keyword>
<feature type="compositionally biased region" description="Low complexity" evidence="6">
    <location>
        <begin position="245"/>
        <end position="256"/>
    </location>
</feature>
<dbReference type="GO" id="GO:0006888">
    <property type="term" value="P:endoplasmic reticulum to Golgi vesicle-mediated transport"/>
    <property type="evidence" value="ECO:0007669"/>
    <property type="project" value="InterPro"/>
</dbReference>
<keyword evidence="9" id="KW-1185">Reference proteome</keyword>
<dbReference type="STRING" id="1095629.A0A0C9WXZ3"/>
<dbReference type="EMBL" id="KN838567">
    <property type="protein sequence ID" value="KIK04630.1"/>
    <property type="molecule type" value="Genomic_DNA"/>
</dbReference>
<dbReference type="Pfam" id="PF04148">
    <property type="entry name" value="Erv26"/>
    <property type="match status" value="1"/>
</dbReference>